<dbReference type="PANTHER" id="PTHR13129">
    <property type="entry name" value="VPRBP PROTEIN-RELATED"/>
    <property type="match status" value="1"/>
</dbReference>
<evidence type="ECO:0000256" key="1">
    <source>
        <dbReference type="ARBA" id="ARBA00004123"/>
    </source>
</evidence>
<dbReference type="Proteomes" id="UP000271098">
    <property type="component" value="Unassembled WGS sequence"/>
</dbReference>
<evidence type="ECO:0000313" key="4">
    <source>
        <dbReference type="EMBL" id="VDN42759.1"/>
    </source>
</evidence>
<reference evidence="4 5" key="2">
    <citation type="submission" date="2018-11" db="EMBL/GenBank/DDBJ databases">
        <authorList>
            <consortium name="Pathogen Informatics"/>
        </authorList>
    </citation>
    <scope>NUCLEOTIDE SEQUENCE [LARGE SCALE GENOMIC DNA]</scope>
</reference>
<dbReference type="WBParaSite" id="GPUH_0002440801-mRNA-1">
    <property type="protein sequence ID" value="GPUH_0002440801-mRNA-1"/>
    <property type="gene ID" value="GPUH_0002440801"/>
</dbReference>
<accession>A0A183ETT7</accession>
<dbReference type="PANTHER" id="PTHR13129:SF4">
    <property type="entry name" value="DDB1- AND CUL4-ASSOCIATED FACTOR 1"/>
    <property type="match status" value="1"/>
</dbReference>
<feature type="signal peptide" evidence="3">
    <location>
        <begin position="1"/>
        <end position="38"/>
    </location>
</feature>
<dbReference type="AlphaFoldDB" id="A0A183ETT7"/>
<comment type="subcellular location">
    <subcellularLocation>
        <location evidence="1">Nucleus</location>
    </subcellularLocation>
</comment>
<keyword evidence="5" id="KW-1185">Reference proteome</keyword>
<evidence type="ECO:0000313" key="6">
    <source>
        <dbReference type="WBParaSite" id="GPUH_0002440801-mRNA-1"/>
    </source>
</evidence>
<keyword evidence="3" id="KW-0732">Signal</keyword>
<gene>
    <name evidence="4" type="ORF">GPUH_LOCUS24378</name>
</gene>
<dbReference type="GO" id="GO:0080008">
    <property type="term" value="C:Cul4-RING E3 ubiquitin ligase complex"/>
    <property type="evidence" value="ECO:0007669"/>
    <property type="project" value="TreeGrafter"/>
</dbReference>
<organism evidence="6">
    <name type="scientific">Gongylonema pulchrum</name>
    <dbReference type="NCBI Taxonomy" id="637853"/>
    <lineage>
        <taxon>Eukaryota</taxon>
        <taxon>Metazoa</taxon>
        <taxon>Ecdysozoa</taxon>
        <taxon>Nematoda</taxon>
        <taxon>Chromadorea</taxon>
        <taxon>Rhabditida</taxon>
        <taxon>Spirurina</taxon>
        <taxon>Spiruromorpha</taxon>
        <taxon>Spiruroidea</taxon>
        <taxon>Gongylonematidae</taxon>
        <taxon>Gongylonema</taxon>
    </lineage>
</organism>
<sequence>MGVNTYWRPVEELRRLGAIRTFLLIILWMCSVIPQIQADLCETTLKVHGQQINSMRMILNICDIETTVDTEILFAALQVVIGCVCGPLERGRNGRSISSPPASEMSSIVVSQSSSESRVSCRGGLGTLTKPRKQRKETVDSGLEKAWDVIRKNNGILVLKKLLYTETPPTEADLLRAYACEALNGLARSEPVRQMLEVMPLISNSELCGECVASFLCLLCCVTAVQNTYCHGVVCVCVPHFVPHFQLGNHKS</sequence>
<evidence type="ECO:0000256" key="2">
    <source>
        <dbReference type="ARBA" id="ARBA00023242"/>
    </source>
</evidence>
<dbReference type="InterPro" id="IPR033270">
    <property type="entry name" value="VPRBP/DCAF1"/>
</dbReference>
<name>A0A183ETT7_9BILA</name>
<dbReference type="EMBL" id="UYRT01100956">
    <property type="protein sequence ID" value="VDN42759.1"/>
    <property type="molecule type" value="Genomic_DNA"/>
</dbReference>
<evidence type="ECO:0000313" key="5">
    <source>
        <dbReference type="Proteomes" id="UP000271098"/>
    </source>
</evidence>
<protein>
    <submittedName>
        <fullName evidence="6">Junction plakoglobin</fullName>
    </submittedName>
</protein>
<dbReference type="GO" id="GO:0016567">
    <property type="term" value="P:protein ubiquitination"/>
    <property type="evidence" value="ECO:0007669"/>
    <property type="project" value="InterPro"/>
</dbReference>
<dbReference type="OrthoDB" id="27563at2759"/>
<proteinExistence type="predicted"/>
<keyword evidence="2" id="KW-0539">Nucleus</keyword>
<evidence type="ECO:0000256" key="3">
    <source>
        <dbReference type="SAM" id="SignalP"/>
    </source>
</evidence>
<dbReference type="GO" id="GO:0005634">
    <property type="term" value="C:nucleus"/>
    <property type="evidence" value="ECO:0007669"/>
    <property type="project" value="UniProtKB-SubCell"/>
</dbReference>
<reference evidence="6" key="1">
    <citation type="submission" date="2016-06" db="UniProtKB">
        <authorList>
            <consortium name="WormBaseParasite"/>
        </authorList>
    </citation>
    <scope>IDENTIFICATION</scope>
</reference>
<feature type="chain" id="PRO_5043139283" evidence="3">
    <location>
        <begin position="39"/>
        <end position="252"/>
    </location>
</feature>